<name>A0AAN9A6U2_HALRR</name>
<feature type="signal peptide" evidence="2">
    <location>
        <begin position="1"/>
        <end position="17"/>
    </location>
</feature>
<feature type="chain" id="PRO_5042961789" description="Chitin-binding type-2 domain-containing protein" evidence="2">
    <location>
        <begin position="18"/>
        <end position="368"/>
    </location>
</feature>
<dbReference type="EMBL" id="JAXCGZ010009510">
    <property type="protein sequence ID" value="KAK7076928.1"/>
    <property type="molecule type" value="Genomic_DNA"/>
</dbReference>
<evidence type="ECO:0000313" key="4">
    <source>
        <dbReference type="EMBL" id="KAK7076928.1"/>
    </source>
</evidence>
<dbReference type="InterPro" id="IPR002557">
    <property type="entry name" value="Chitin-bd_dom"/>
</dbReference>
<evidence type="ECO:0000259" key="3">
    <source>
        <dbReference type="PROSITE" id="PS50940"/>
    </source>
</evidence>
<sequence>MIPKLLLQCSLLILVNGFLYVQDPHYLSFYQPYPLMYQQSPVSGMKQLTIRFEDQTLPCPFEGFFVHPDNCTRFYRCVDYAGTGYIFSRYLFECSKDNVFLTIAQSCVPGSCVGLPSQPHVITTKSPQPVSTTPLPIPGPEGEEPVTDLGSTQTRAPETTECPTEPISPDVPPIPVETTLETQPDTNECPEAYVQHADYCNIYHPCKDDSVRYLCPAGTAFDQPRQMCRITAQDDSLCTGKTVLQDPQILRSEDIGTHVRLPDSYILPPLREVNPQSQFWPTDAAYFATASPLQLFLWPTSRPTSPSTEDKNLRFRPLVIRPSSSFRDSSPVFTRDPAKPLEQVRRPVEHLHIPYYNPPEAHGVQVAK</sequence>
<evidence type="ECO:0000256" key="1">
    <source>
        <dbReference type="SAM" id="MobiDB-lite"/>
    </source>
</evidence>
<evidence type="ECO:0000256" key="2">
    <source>
        <dbReference type="SAM" id="SignalP"/>
    </source>
</evidence>
<protein>
    <recommendedName>
        <fullName evidence="3">Chitin-binding type-2 domain-containing protein</fullName>
    </recommendedName>
</protein>
<proteinExistence type="predicted"/>
<dbReference type="SUPFAM" id="SSF57625">
    <property type="entry name" value="Invertebrate chitin-binding proteins"/>
    <property type="match status" value="2"/>
</dbReference>
<dbReference type="GO" id="GO:0005576">
    <property type="term" value="C:extracellular region"/>
    <property type="evidence" value="ECO:0007669"/>
    <property type="project" value="InterPro"/>
</dbReference>
<comment type="caution">
    <text evidence="4">The sequence shown here is derived from an EMBL/GenBank/DDBJ whole genome shotgun (WGS) entry which is preliminary data.</text>
</comment>
<dbReference type="GO" id="GO:0008061">
    <property type="term" value="F:chitin binding"/>
    <property type="evidence" value="ECO:0007669"/>
    <property type="project" value="InterPro"/>
</dbReference>
<dbReference type="Pfam" id="PF01607">
    <property type="entry name" value="CBM_14"/>
    <property type="match status" value="1"/>
</dbReference>
<dbReference type="PROSITE" id="PS50940">
    <property type="entry name" value="CHIT_BIND_II"/>
    <property type="match status" value="1"/>
</dbReference>
<feature type="domain" description="Chitin-binding type-2" evidence="3">
    <location>
        <begin position="186"/>
        <end position="240"/>
    </location>
</feature>
<dbReference type="Gene3D" id="2.170.140.10">
    <property type="entry name" value="Chitin binding domain"/>
    <property type="match status" value="1"/>
</dbReference>
<organism evidence="4 5">
    <name type="scientific">Halocaridina rubra</name>
    <name type="common">Hawaiian red shrimp</name>
    <dbReference type="NCBI Taxonomy" id="373956"/>
    <lineage>
        <taxon>Eukaryota</taxon>
        <taxon>Metazoa</taxon>
        <taxon>Ecdysozoa</taxon>
        <taxon>Arthropoda</taxon>
        <taxon>Crustacea</taxon>
        <taxon>Multicrustacea</taxon>
        <taxon>Malacostraca</taxon>
        <taxon>Eumalacostraca</taxon>
        <taxon>Eucarida</taxon>
        <taxon>Decapoda</taxon>
        <taxon>Pleocyemata</taxon>
        <taxon>Caridea</taxon>
        <taxon>Atyoidea</taxon>
        <taxon>Atyidae</taxon>
        <taxon>Halocaridina</taxon>
    </lineage>
</organism>
<evidence type="ECO:0000313" key="5">
    <source>
        <dbReference type="Proteomes" id="UP001381693"/>
    </source>
</evidence>
<dbReference type="InterPro" id="IPR036508">
    <property type="entry name" value="Chitin-bd_dom_sf"/>
</dbReference>
<accession>A0AAN9A6U2</accession>
<dbReference type="SMART" id="SM00494">
    <property type="entry name" value="ChtBD2"/>
    <property type="match status" value="2"/>
</dbReference>
<keyword evidence="2" id="KW-0732">Signal</keyword>
<feature type="compositionally biased region" description="Polar residues" evidence="1">
    <location>
        <begin position="123"/>
        <end position="134"/>
    </location>
</feature>
<gene>
    <name evidence="4" type="ORF">SK128_018042</name>
</gene>
<dbReference type="AlphaFoldDB" id="A0AAN9A6U2"/>
<dbReference type="Proteomes" id="UP001381693">
    <property type="component" value="Unassembled WGS sequence"/>
</dbReference>
<feature type="region of interest" description="Disordered" evidence="1">
    <location>
        <begin position="123"/>
        <end position="174"/>
    </location>
</feature>
<keyword evidence="5" id="KW-1185">Reference proteome</keyword>
<reference evidence="4 5" key="1">
    <citation type="submission" date="2023-11" db="EMBL/GenBank/DDBJ databases">
        <title>Halocaridina rubra genome assembly.</title>
        <authorList>
            <person name="Smith C."/>
        </authorList>
    </citation>
    <scope>NUCLEOTIDE SEQUENCE [LARGE SCALE GENOMIC DNA]</scope>
    <source>
        <strain evidence="4">EP-1</strain>
        <tissue evidence="4">Whole</tissue>
    </source>
</reference>